<feature type="domain" description="Cyclic nucleotide-binding" evidence="6">
    <location>
        <begin position="233"/>
        <end position="378"/>
    </location>
</feature>
<gene>
    <name evidence="8" type="ORF">MNBD_NITROSPINAE05-291</name>
</gene>
<dbReference type="PANTHER" id="PTHR42859:SF17">
    <property type="entry name" value="ELECTRON TRANSPORT PROTEIN HYDN-RELATED"/>
    <property type="match status" value="1"/>
</dbReference>
<sequence>MDTVTKIPRLTRGDAPFGPDMTDYDLWKLLSVPEIAAIDKSKFPANQSLQDILKNDTRIRHFKPGEVIVREGDYGNSAFLVLNGKLRVVLSHELPDYLSEQQNETSKKSIWQSLAQLMKPRGVPEVRDVDRYSDPVAQQKSADHHPVFLQDFSTVLNSNNTALLEEGTLFGELAALRRIPRSATVFSESHAELLEIRWQGLRELRRYDKNWRNLIEKRYSESGLVKFLKKNPLFEHLQEETLQEIASNAVFKTYGKYDWADPYKNIRDKGKEGIHQEPVIIRQGDHPDDLLIVRAGFARVSTRQDSKDITITYLGVGHSYGADELFHAWEGEKNVAFKVSITALGYVDLIQIPATYMEKYIFPQKKIQYRLENKKSASPKANDQLANLFNLSSEDETLLEWAIEERIINGTQAMLINLDRCVRCDDCVNACATAHDGNPRFIRHGQTFENWMVASSCMHCMDPVCMIGCPTGAITRVIADGTVVINDDTCIGCQTCANSCPYSNIQMVEINDKKGNPILEFETHRPVLKATKCDLCIDQQGGPACIRACSQNALHRVDFHNVRPEGFVDGSII</sequence>
<feature type="domain" description="4Fe-4S ferredoxin-type" evidence="7">
    <location>
        <begin position="412"/>
        <end position="440"/>
    </location>
</feature>
<feature type="domain" description="4Fe-4S ferredoxin-type" evidence="7">
    <location>
        <begin position="481"/>
        <end position="510"/>
    </location>
</feature>
<keyword evidence="2" id="KW-0479">Metal-binding</keyword>
<reference evidence="8" key="1">
    <citation type="submission" date="2018-06" db="EMBL/GenBank/DDBJ databases">
        <authorList>
            <person name="Zhirakovskaya E."/>
        </authorList>
    </citation>
    <scope>NUCLEOTIDE SEQUENCE</scope>
</reference>
<evidence type="ECO:0000256" key="4">
    <source>
        <dbReference type="ARBA" id="ARBA00023004"/>
    </source>
</evidence>
<dbReference type="Gene3D" id="2.60.120.10">
    <property type="entry name" value="Jelly Rolls"/>
    <property type="match status" value="2"/>
</dbReference>
<evidence type="ECO:0000259" key="6">
    <source>
        <dbReference type="PROSITE" id="PS50042"/>
    </source>
</evidence>
<dbReference type="InterPro" id="IPR018490">
    <property type="entry name" value="cNMP-bd_dom_sf"/>
</dbReference>
<dbReference type="SUPFAM" id="SSF54862">
    <property type="entry name" value="4Fe-4S ferredoxins"/>
    <property type="match status" value="1"/>
</dbReference>
<dbReference type="InterPro" id="IPR017896">
    <property type="entry name" value="4Fe4S_Fe-S-bd"/>
</dbReference>
<dbReference type="Gene3D" id="3.30.70.20">
    <property type="match status" value="2"/>
</dbReference>
<dbReference type="Pfam" id="PF00027">
    <property type="entry name" value="cNMP_binding"/>
    <property type="match status" value="1"/>
</dbReference>
<dbReference type="InterPro" id="IPR017900">
    <property type="entry name" value="4Fe4S_Fe_S_CS"/>
</dbReference>
<evidence type="ECO:0000256" key="3">
    <source>
        <dbReference type="ARBA" id="ARBA00022737"/>
    </source>
</evidence>
<dbReference type="EMBL" id="UOGG01000126">
    <property type="protein sequence ID" value="VAX30706.1"/>
    <property type="molecule type" value="Genomic_DNA"/>
</dbReference>
<name>A0A3B1CJN6_9ZZZZ</name>
<dbReference type="InterPro" id="IPR050294">
    <property type="entry name" value="RnfB_subfamily"/>
</dbReference>
<keyword evidence="3" id="KW-0677">Repeat</keyword>
<dbReference type="CDD" id="cd00038">
    <property type="entry name" value="CAP_ED"/>
    <property type="match status" value="2"/>
</dbReference>
<dbReference type="GO" id="GO:0051539">
    <property type="term" value="F:4 iron, 4 sulfur cluster binding"/>
    <property type="evidence" value="ECO:0007669"/>
    <property type="project" value="UniProtKB-KW"/>
</dbReference>
<dbReference type="Pfam" id="PF13247">
    <property type="entry name" value="Fer4_11"/>
    <property type="match status" value="1"/>
</dbReference>
<dbReference type="PROSITE" id="PS50042">
    <property type="entry name" value="CNMP_BINDING_3"/>
    <property type="match status" value="2"/>
</dbReference>
<dbReference type="SUPFAM" id="SSF51206">
    <property type="entry name" value="cAMP-binding domain-like"/>
    <property type="match status" value="2"/>
</dbReference>
<keyword evidence="4" id="KW-0408">Iron</keyword>
<evidence type="ECO:0000313" key="8">
    <source>
        <dbReference type="EMBL" id="VAX30706.1"/>
    </source>
</evidence>
<dbReference type="AlphaFoldDB" id="A0A3B1CJN6"/>
<feature type="domain" description="Cyclic nucleotide-binding" evidence="6">
    <location>
        <begin position="60"/>
        <end position="204"/>
    </location>
</feature>
<keyword evidence="1" id="KW-0004">4Fe-4S</keyword>
<accession>A0A3B1CJN6</accession>
<proteinExistence type="predicted"/>
<dbReference type="PROSITE" id="PS51379">
    <property type="entry name" value="4FE4S_FER_2"/>
    <property type="match status" value="2"/>
</dbReference>
<dbReference type="GO" id="GO:0046872">
    <property type="term" value="F:metal ion binding"/>
    <property type="evidence" value="ECO:0007669"/>
    <property type="project" value="UniProtKB-KW"/>
</dbReference>
<keyword evidence="5" id="KW-0411">Iron-sulfur</keyword>
<evidence type="ECO:0000256" key="1">
    <source>
        <dbReference type="ARBA" id="ARBA00022485"/>
    </source>
</evidence>
<evidence type="ECO:0000256" key="2">
    <source>
        <dbReference type="ARBA" id="ARBA00022723"/>
    </source>
</evidence>
<evidence type="ECO:0000259" key="7">
    <source>
        <dbReference type="PROSITE" id="PS51379"/>
    </source>
</evidence>
<dbReference type="CDD" id="cd16367">
    <property type="entry name" value="DMSOR_beta_like"/>
    <property type="match status" value="1"/>
</dbReference>
<dbReference type="InterPro" id="IPR014710">
    <property type="entry name" value="RmlC-like_jellyroll"/>
</dbReference>
<dbReference type="PROSITE" id="PS00198">
    <property type="entry name" value="4FE4S_FER_1"/>
    <property type="match status" value="1"/>
</dbReference>
<protein>
    <submittedName>
        <fullName evidence="8">Uncharacterized protein</fullName>
    </submittedName>
</protein>
<dbReference type="InterPro" id="IPR000595">
    <property type="entry name" value="cNMP-bd_dom"/>
</dbReference>
<dbReference type="PANTHER" id="PTHR42859">
    <property type="entry name" value="OXIDOREDUCTASE"/>
    <property type="match status" value="1"/>
</dbReference>
<evidence type="ECO:0000256" key="5">
    <source>
        <dbReference type="ARBA" id="ARBA00023014"/>
    </source>
</evidence>
<organism evidence="8">
    <name type="scientific">hydrothermal vent metagenome</name>
    <dbReference type="NCBI Taxonomy" id="652676"/>
    <lineage>
        <taxon>unclassified sequences</taxon>
        <taxon>metagenomes</taxon>
        <taxon>ecological metagenomes</taxon>
    </lineage>
</organism>